<dbReference type="SMART" id="SM00052">
    <property type="entry name" value="EAL"/>
    <property type="match status" value="1"/>
</dbReference>
<dbReference type="SUPFAM" id="SSF52833">
    <property type="entry name" value="Thioredoxin-like"/>
    <property type="match status" value="1"/>
</dbReference>
<evidence type="ECO:0000259" key="1">
    <source>
        <dbReference type="PROSITE" id="PS50883"/>
    </source>
</evidence>
<dbReference type="Gene3D" id="3.40.30.10">
    <property type="entry name" value="Glutaredoxin"/>
    <property type="match status" value="1"/>
</dbReference>
<dbReference type="Gene3D" id="3.30.70.270">
    <property type="match status" value="1"/>
</dbReference>
<dbReference type="InterPro" id="IPR035965">
    <property type="entry name" value="PAS-like_dom_sf"/>
</dbReference>
<dbReference type="SUPFAM" id="SSF55781">
    <property type="entry name" value="GAF domain-like"/>
    <property type="match status" value="1"/>
</dbReference>
<gene>
    <name evidence="3" type="ORF">AB4875_08300</name>
</gene>
<dbReference type="CDD" id="cd01948">
    <property type="entry name" value="EAL"/>
    <property type="match status" value="1"/>
</dbReference>
<dbReference type="SMART" id="SM00065">
    <property type="entry name" value="GAF"/>
    <property type="match status" value="1"/>
</dbReference>
<dbReference type="Gene3D" id="3.20.20.450">
    <property type="entry name" value="EAL domain"/>
    <property type="match status" value="1"/>
</dbReference>
<dbReference type="InterPro" id="IPR000160">
    <property type="entry name" value="GGDEF_dom"/>
</dbReference>
<keyword evidence="4" id="KW-1185">Reference proteome</keyword>
<dbReference type="Pfam" id="PF13185">
    <property type="entry name" value="GAF_2"/>
    <property type="match status" value="1"/>
</dbReference>
<dbReference type="CDD" id="cd01949">
    <property type="entry name" value="GGDEF"/>
    <property type="match status" value="1"/>
</dbReference>
<dbReference type="InterPro" id="IPR003018">
    <property type="entry name" value="GAF"/>
</dbReference>
<dbReference type="Gene3D" id="3.30.450.40">
    <property type="match status" value="1"/>
</dbReference>
<dbReference type="InterPro" id="IPR001633">
    <property type="entry name" value="EAL_dom"/>
</dbReference>
<feature type="domain" description="EAL" evidence="1">
    <location>
        <begin position="632"/>
        <end position="886"/>
    </location>
</feature>
<dbReference type="SUPFAM" id="SSF55785">
    <property type="entry name" value="PYP-like sensor domain (PAS domain)"/>
    <property type="match status" value="1"/>
</dbReference>
<dbReference type="InterPro" id="IPR035919">
    <property type="entry name" value="EAL_sf"/>
</dbReference>
<dbReference type="InterPro" id="IPR036249">
    <property type="entry name" value="Thioredoxin-like_sf"/>
</dbReference>
<dbReference type="PANTHER" id="PTHR44757:SF2">
    <property type="entry name" value="BIOFILM ARCHITECTURE MAINTENANCE PROTEIN MBAA"/>
    <property type="match status" value="1"/>
</dbReference>
<dbReference type="PANTHER" id="PTHR44757">
    <property type="entry name" value="DIGUANYLATE CYCLASE DGCP"/>
    <property type="match status" value="1"/>
</dbReference>
<dbReference type="Pfam" id="PF07689">
    <property type="entry name" value="KaiB"/>
    <property type="match status" value="1"/>
</dbReference>
<sequence>MTPFQSDSLQCELRLFVAGDTNNSLEAIANLRALCEEYLPSRYTIEIVDVMQEPARAIADGVFMTPTLLKLGPRPLRRVVGRLARSSDVLQALGLTLNDRPILSSADAETAKLIATLDEAGRRLEELTGGEVDAVLRRDGKPLLLLSAQAELRHREAARQTAILNALPAHIALIDNQGVIVSFNHAWQKFAELNGLASPGYGVGINYLEACDKAGEGSEAAEGIRSVLAGHSRSFSIEYPCHSPTEQRWFLMTVTPSNHDAKNGAVIMHLNISDRTEAEIGMQRLQRVYAVLSEINELIVRVPNRDELFREACRIAVETGGVCMTMIGIVDQATDTVVPVASVGVEDKLLRDIRSLLSSDEKASTTMIAKAVRDKTAIVSNDLSDDPRALLRDLYTEAGVHSVAVLPLIVSGQVAGVLGLYAGEKDFFHEEEMLLLSKLADDVAFAIDHLERQERLDHLASYDQLTGLANHHLFLERLEQFTRGAADSGHRLALILIDLERFKNINDSLGRAAGDVLLQQVAEWLTQHIDDVHRLARVGVDQFAVVLREEGRVGDVVRQLEAVIEAFLLHPFKLKPSVYRIAAKFGVAMFPEDGADAATLVKNAEAALKKAKVEGHRHLFYTQKMTDTVAQRLNLENQLRQALDKNEFVLHYQPKVNLASGEITGVEALIRWNDPLTGLVLPDSFISILEETGLIYDVGLWALHQALQDFLRWRAAGLNAVRIAVNVSPLQMRHPGFAAAIEQIVAIDPRAAQGLELEITEGMVMADMKQAISSLHAIRALGISIAIDDFGTGYSSLGYLSKLPVDTLKIDRMFIADMVTDPQGLSLVSTIINLAHSLQLKVVAEGVETEEQSRLLRLLKCDQIQGYLFSKPLAVEVLEETFLRRLG</sequence>
<dbReference type="InterPro" id="IPR029016">
    <property type="entry name" value="GAF-like_dom_sf"/>
</dbReference>
<evidence type="ECO:0000259" key="2">
    <source>
        <dbReference type="PROSITE" id="PS50887"/>
    </source>
</evidence>
<dbReference type="PROSITE" id="PS50887">
    <property type="entry name" value="GGDEF"/>
    <property type="match status" value="1"/>
</dbReference>
<dbReference type="PROSITE" id="PS50883">
    <property type="entry name" value="EAL"/>
    <property type="match status" value="1"/>
</dbReference>
<dbReference type="SUPFAM" id="SSF55073">
    <property type="entry name" value="Nucleotide cyclase"/>
    <property type="match status" value="1"/>
</dbReference>
<comment type="caution">
    <text evidence="3">The sequence shown here is derived from an EMBL/GenBank/DDBJ whole genome shotgun (WGS) entry which is preliminary data.</text>
</comment>
<dbReference type="EMBL" id="JBFRYB010000001">
    <property type="protein sequence ID" value="MEX1665489.1"/>
    <property type="molecule type" value="Genomic_DNA"/>
</dbReference>
<dbReference type="NCBIfam" id="TIGR00254">
    <property type="entry name" value="GGDEF"/>
    <property type="match status" value="1"/>
</dbReference>
<dbReference type="RefSeq" id="WP_368375592.1">
    <property type="nucleotide sequence ID" value="NZ_JBFRYB010000001.1"/>
</dbReference>
<dbReference type="SMART" id="SM00267">
    <property type="entry name" value="GGDEF"/>
    <property type="match status" value="1"/>
</dbReference>
<protein>
    <submittedName>
        <fullName evidence="3">EAL domain-containing protein</fullName>
    </submittedName>
</protein>
<dbReference type="CDD" id="cd02978">
    <property type="entry name" value="KaiB_like"/>
    <property type="match status" value="1"/>
</dbReference>
<dbReference type="InterPro" id="IPR011649">
    <property type="entry name" value="KaiB_domain"/>
</dbReference>
<dbReference type="InterPro" id="IPR052155">
    <property type="entry name" value="Biofilm_reg_signaling"/>
</dbReference>
<dbReference type="SUPFAM" id="SSF141868">
    <property type="entry name" value="EAL domain-like"/>
    <property type="match status" value="1"/>
</dbReference>
<evidence type="ECO:0000313" key="4">
    <source>
        <dbReference type="Proteomes" id="UP001557484"/>
    </source>
</evidence>
<dbReference type="SMART" id="SM01248">
    <property type="entry name" value="KaiB"/>
    <property type="match status" value="1"/>
</dbReference>
<organism evidence="3 4">
    <name type="scientific">Zhongshania arctica</name>
    <dbReference type="NCBI Taxonomy" id="3238302"/>
    <lineage>
        <taxon>Bacteria</taxon>
        <taxon>Pseudomonadati</taxon>
        <taxon>Pseudomonadota</taxon>
        <taxon>Gammaproteobacteria</taxon>
        <taxon>Cellvibrionales</taxon>
        <taxon>Spongiibacteraceae</taxon>
        <taxon>Zhongshania</taxon>
    </lineage>
</organism>
<reference evidence="3 4" key="1">
    <citation type="journal article" date="2011" name="Int. J. Syst. Evol. Microbiol.">
        <title>Zhongshania antarctica gen. nov., sp. nov. and Zhongshania guokunii sp. nov., gammaproteobacteria respectively isolated from coastal attached (fast) ice and surface seawater of the Antarctic.</title>
        <authorList>
            <person name="Li H.J."/>
            <person name="Zhang X.Y."/>
            <person name="Chen C.X."/>
            <person name="Zhang Y.J."/>
            <person name="Gao Z.M."/>
            <person name="Yu Y."/>
            <person name="Chen X.L."/>
            <person name="Chen B."/>
            <person name="Zhang Y.Z."/>
        </authorList>
    </citation>
    <scope>NUCLEOTIDE SEQUENCE [LARGE SCALE GENOMIC DNA]</scope>
    <source>
        <strain evidence="3 4">R06B22</strain>
    </source>
</reference>
<accession>A0ABV3TWA2</accession>
<evidence type="ECO:0000313" key="3">
    <source>
        <dbReference type="EMBL" id="MEX1665489.1"/>
    </source>
</evidence>
<dbReference type="Pfam" id="PF00990">
    <property type="entry name" value="GGDEF"/>
    <property type="match status" value="1"/>
</dbReference>
<dbReference type="InterPro" id="IPR043128">
    <property type="entry name" value="Rev_trsase/Diguanyl_cyclase"/>
</dbReference>
<name>A0ABV3TWA2_9GAMM</name>
<proteinExistence type="predicted"/>
<dbReference type="Gene3D" id="3.30.450.20">
    <property type="entry name" value="PAS domain"/>
    <property type="match status" value="1"/>
</dbReference>
<dbReference type="InterPro" id="IPR029787">
    <property type="entry name" value="Nucleotide_cyclase"/>
</dbReference>
<dbReference type="Proteomes" id="UP001557484">
    <property type="component" value="Unassembled WGS sequence"/>
</dbReference>
<feature type="domain" description="GGDEF" evidence="2">
    <location>
        <begin position="490"/>
        <end position="624"/>
    </location>
</feature>
<dbReference type="Pfam" id="PF00563">
    <property type="entry name" value="EAL"/>
    <property type="match status" value="1"/>
</dbReference>